<evidence type="ECO:0000313" key="9">
    <source>
        <dbReference type="Proteomes" id="UP000245380"/>
    </source>
</evidence>
<dbReference type="PANTHER" id="PTHR23520:SF5">
    <property type="entry name" value="TRANSPORTER, PUTATIVE (AFU_ORTHOLOGUE AFUA_3G04000)-RELATED"/>
    <property type="match status" value="1"/>
</dbReference>
<feature type="domain" description="Major facilitator superfamily (MFS) profile" evidence="7">
    <location>
        <begin position="16"/>
        <end position="392"/>
    </location>
</feature>
<keyword evidence="5 6" id="KW-0472">Membrane</keyword>
<evidence type="ECO:0000256" key="4">
    <source>
        <dbReference type="ARBA" id="ARBA00022989"/>
    </source>
</evidence>
<accession>A0A2U3DA82</accession>
<dbReference type="AlphaFoldDB" id="A0A2U3DA82"/>
<dbReference type="Gene3D" id="1.20.1250.20">
    <property type="entry name" value="MFS general substrate transporter like domains"/>
    <property type="match status" value="2"/>
</dbReference>
<dbReference type="RefSeq" id="WP_181362886.1">
    <property type="nucleotide sequence ID" value="NZ_MPDK01000005.1"/>
</dbReference>
<comment type="subcellular location">
    <subcellularLocation>
        <location evidence="1">Cell membrane</location>
        <topology evidence="1">Multi-pass membrane protein</topology>
    </subcellularLocation>
</comment>
<dbReference type="PANTHER" id="PTHR23520">
    <property type="entry name" value="TRANSPORTER, PUTATIVE (AFU_ORTHOLOGUE AFUA_3G04000)-RELATED"/>
    <property type="match status" value="1"/>
</dbReference>
<proteinExistence type="predicted"/>
<protein>
    <recommendedName>
        <fullName evidence="7">Major facilitator superfamily (MFS) profile domain-containing protein</fullName>
    </recommendedName>
</protein>
<evidence type="ECO:0000313" key="8">
    <source>
        <dbReference type="EMBL" id="PWI58175.1"/>
    </source>
</evidence>
<evidence type="ECO:0000256" key="5">
    <source>
        <dbReference type="ARBA" id="ARBA00023136"/>
    </source>
</evidence>
<evidence type="ECO:0000256" key="6">
    <source>
        <dbReference type="SAM" id="Phobius"/>
    </source>
</evidence>
<dbReference type="InterPro" id="IPR036259">
    <property type="entry name" value="MFS_trans_sf"/>
</dbReference>
<gene>
    <name evidence="8" type="ORF">BM613_04365</name>
</gene>
<dbReference type="Pfam" id="PF07690">
    <property type="entry name" value="MFS_1"/>
    <property type="match status" value="2"/>
</dbReference>
<organism evidence="8 9">
    <name type="scientific">Sulfoacidibacillus thermotolerans</name>
    <name type="common">Acidibacillus sulfuroxidans</name>
    <dbReference type="NCBI Taxonomy" id="1765684"/>
    <lineage>
        <taxon>Bacteria</taxon>
        <taxon>Bacillati</taxon>
        <taxon>Bacillota</taxon>
        <taxon>Bacilli</taxon>
        <taxon>Bacillales</taxon>
        <taxon>Alicyclobacillaceae</taxon>
        <taxon>Sulfoacidibacillus</taxon>
    </lineage>
</organism>
<evidence type="ECO:0000256" key="2">
    <source>
        <dbReference type="ARBA" id="ARBA00022448"/>
    </source>
</evidence>
<feature type="transmembrane region" description="Helical" evidence="6">
    <location>
        <begin position="46"/>
        <end position="70"/>
    </location>
</feature>
<feature type="transmembrane region" description="Helical" evidence="6">
    <location>
        <begin position="217"/>
        <end position="238"/>
    </location>
</feature>
<keyword evidence="3 6" id="KW-0812">Transmembrane</keyword>
<dbReference type="EMBL" id="MPDK01000005">
    <property type="protein sequence ID" value="PWI58175.1"/>
    <property type="molecule type" value="Genomic_DNA"/>
</dbReference>
<feature type="transmembrane region" description="Helical" evidence="6">
    <location>
        <begin position="368"/>
        <end position="387"/>
    </location>
</feature>
<evidence type="ECO:0000256" key="1">
    <source>
        <dbReference type="ARBA" id="ARBA00004651"/>
    </source>
</evidence>
<dbReference type="Proteomes" id="UP000245380">
    <property type="component" value="Unassembled WGS sequence"/>
</dbReference>
<keyword evidence="9" id="KW-1185">Reference proteome</keyword>
<feature type="transmembrane region" description="Helical" evidence="6">
    <location>
        <begin position="20"/>
        <end position="40"/>
    </location>
</feature>
<dbReference type="SUPFAM" id="SSF103473">
    <property type="entry name" value="MFS general substrate transporter"/>
    <property type="match status" value="1"/>
</dbReference>
<evidence type="ECO:0000259" key="7">
    <source>
        <dbReference type="PROSITE" id="PS50850"/>
    </source>
</evidence>
<dbReference type="GO" id="GO:0022857">
    <property type="term" value="F:transmembrane transporter activity"/>
    <property type="evidence" value="ECO:0007669"/>
    <property type="project" value="InterPro"/>
</dbReference>
<keyword evidence="4 6" id="KW-1133">Transmembrane helix</keyword>
<feature type="transmembrane region" description="Helical" evidence="6">
    <location>
        <begin position="173"/>
        <end position="190"/>
    </location>
</feature>
<dbReference type="GO" id="GO:0005886">
    <property type="term" value="C:plasma membrane"/>
    <property type="evidence" value="ECO:0007669"/>
    <property type="project" value="UniProtKB-SubCell"/>
</dbReference>
<feature type="transmembrane region" description="Helical" evidence="6">
    <location>
        <begin position="111"/>
        <end position="132"/>
    </location>
</feature>
<feature type="transmembrane region" description="Helical" evidence="6">
    <location>
        <begin position="82"/>
        <end position="105"/>
    </location>
</feature>
<dbReference type="InterPro" id="IPR011701">
    <property type="entry name" value="MFS"/>
</dbReference>
<evidence type="ECO:0000256" key="3">
    <source>
        <dbReference type="ARBA" id="ARBA00022692"/>
    </source>
</evidence>
<feature type="transmembrane region" description="Helical" evidence="6">
    <location>
        <begin position="287"/>
        <end position="313"/>
    </location>
</feature>
<dbReference type="InterPro" id="IPR020846">
    <property type="entry name" value="MFS_dom"/>
</dbReference>
<sequence length="404" mass="44389">MYIANYWKRVKSLPPDMLRFLWTDGIYGFSIGVIGVLFNLHLTALGYHATAITWITSINPIATTVLSVLMGGLADRFGRTRMLVLGTTLLAFGALLLPVFSSFALICAAQLLFSIGQAMIGATEFAVVAAYVSEKERDFAISLIFANFMLMIGVGSIAGGWLPHWLPQMRTPYESTLLLSGLIFCIAPLARRKLKAVGEAGISRDIHGGFLRPSRPVVFYSVFAFLSGLSYGLVMPYLNLILAGQFGLSVTMIGIVMAINEFALFLGSFMTPWVLDRFSVHRALGPLLFFAFLVNFALSIHIDLIVFVILLALRSLVNMMYAPAIDSLALGVVTDMERTIMQSYRGFMRGIGNIVSVWFGGELLTFKMYGFSFAITGLIILGMTVFYRRGLKGIASVPMSSTYE</sequence>
<reference evidence="8 9" key="1">
    <citation type="submission" date="2016-11" db="EMBL/GenBank/DDBJ databases">
        <title>Comparative genomics of Acidibacillus ferroxidans species.</title>
        <authorList>
            <person name="Oliveira G."/>
            <person name="Nunes G."/>
            <person name="Oliveira R."/>
            <person name="Araujo F."/>
            <person name="Salim A."/>
            <person name="Scholte L."/>
            <person name="Morais D."/>
            <person name="Nancucheo I."/>
            <person name="Johnson D.B."/>
            <person name="Grail B."/>
            <person name="Bittencourt J."/>
            <person name="Valadares R."/>
        </authorList>
    </citation>
    <scope>NUCLEOTIDE SEQUENCE [LARGE SCALE GENOMIC DNA]</scope>
    <source>
        <strain evidence="8 9">Y002</strain>
    </source>
</reference>
<feature type="transmembrane region" description="Helical" evidence="6">
    <location>
        <begin position="250"/>
        <end position="275"/>
    </location>
</feature>
<dbReference type="PROSITE" id="PS50850">
    <property type="entry name" value="MFS"/>
    <property type="match status" value="1"/>
</dbReference>
<feature type="transmembrane region" description="Helical" evidence="6">
    <location>
        <begin position="139"/>
        <end position="161"/>
    </location>
</feature>
<comment type="caution">
    <text evidence="8">The sequence shown here is derived from an EMBL/GenBank/DDBJ whole genome shotgun (WGS) entry which is preliminary data.</text>
</comment>
<name>A0A2U3DA82_SULT2</name>
<keyword evidence="2" id="KW-0813">Transport</keyword>